<evidence type="ECO:0000313" key="5">
    <source>
        <dbReference type="Proteomes" id="UP000036987"/>
    </source>
</evidence>
<dbReference type="InterPro" id="IPR021410">
    <property type="entry name" value="FAF"/>
</dbReference>
<protein>
    <recommendedName>
        <fullName evidence="3">FAF domain-containing protein</fullName>
    </recommendedName>
</protein>
<reference evidence="5" key="1">
    <citation type="journal article" date="2016" name="Nature">
        <title>The genome of the seagrass Zostera marina reveals angiosperm adaptation to the sea.</title>
        <authorList>
            <person name="Olsen J.L."/>
            <person name="Rouze P."/>
            <person name="Verhelst B."/>
            <person name="Lin Y.-C."/>
            <person name="Bayer T."/>
            <person name="Collen J."/>
            <person name="Dattolo E."/>
            <person name="De Paoli E."/>
            <person name="Dittami S."/>
            <person name="Maumus F."/>
            <person name="Michel G."/>
            <person name="Kersting A."/>
            <person name="Lauritano C."/>
            <person name="Lohaus R."/>
            <person name="Toepel M."/>
            <person name="Tonon T."/>
            <person name="Vanneste K."/>
            <person name="Amirebrahimi M."/>
            <person name="Brakel J."/>
            <person name="Bostroem C."/>
            <person name="Chovatia M."/>
            <person name="Grimwood J."/>
            <person name="Jenkins J.W."/>
            <person name="Jueterbock A."/>
            <person name="Mraz A."/>
            <person name="Stam W.T."/>
            <person name="Tice H."/>
            <person name="Bornberg-Bauer E."/>
            <person name="Green P.J."/>
            <person name="Pearson G.A."/>
            <person name="Procaccini G."/>
            <person name="Duarte C.M."/>
            <person name="Schmutz J."/>
            <person name="Reusch T.B.H."/>
            <person name="Van de Peer Y."/>
        </authorList>
    </citation>
    <scope>NUCLEOTIDE SEQUENCE [LARGE SCALE GENOMIC DNA]</scope>
    <source>
        <strain evidence="5">cv. Finnish</strain>
    </source>
</reference>
<organism evidence="4 5">
    <name type="scientific">Zostera marina</name>
    <name type="common">Eelgrass</name>
    <dbReference type="NCBI Taxonomy" id="29655"/>
    <lineage>
        <taxon>Eukaryota</taxon>
        <taxon>Viridiplantae</taxon>
        <taxon>Streptophyta</taxon>
        <taxon>Embryophyta</taxon>
        <taxon>Tracheophyta</taxon>
        <taxon>Spermatophyta</taxon>
        <taxon>Magnoliopsida</taxon>
        <taxon>Liliopsida</taxon>
        <taxon>Zosteraceae</taxon>
        <taxon>Zostera</taxon>
    </lineage>
</organism>
<dbReference type="OMA" id="LEMCTEC"/>
<dbReference type="Pfam" id="PF11250">
    <property type="entry name" value="FAF"/>
    <property type="match status" value="1"/>
</dbReference>
<proteinExistence type="inferred from homology"/>
<dbReference type="PANTHER" id="PTHR33155">
    <property type="entry name" value="FANTASTIC FOUR-LIKE PROTEIN (DUF3049)"/>
    <property type="match status" value="1"/>
</dbReference>
<dbReference type="EMBL" id="LFYR01001529">
    <property type="protein sequence ID" value="KMZ61106.1"/>
    <property type="molecule type" value="Genomic_DNA"/>
</dbReference>
<sequence length="351" mass="40131">MVAWSSTTVLLDSKKMEAAVPYVHPLLKRSSSFLSQESLEMCTECLVSETGSDGYLDIEEMVKQVEMDKALSNHACVFDDVVKKKKKKKEPSTGVNYHGSYTANKFFPPPLSSMSRRDGQCVLMKPERKDGHLLLNTIITPSKNYLHCQRKDGRLQLSFVETTFKEIYHEIEDPVVTRQRHAEEAQTETVTETETEAEEEYGEEEQEEEEIMGVEEEEDDEEEVEVVNRGNVVEVKVSCLPQLLTGGMKVHRSSLVINKFVGMPLDSTPMAMETPVLSNETSYTDTAVKKVAEMEWWGRGKNSPTRYSADNKLLFSSKKMMNRQALLHQVRRCGEYNRPLFFWEHCYIATT</sequence>
<evidence type="ECO:0000313" key="4">
    <source>
        <dbReference type="EMBL" id="KMZ61106.1"/>
    </source>
</evidence>
<comment type="similarity">
    <text evidence="1">Belongs to the fantastic four family.</text>
</comment>
<gene>
    <name evidence="4" type="ORF">ZOSMA_54G00360</name>
</gene>
<evidence type="ECO:0000256" key="2">
    <source>
        <dbReference type="SAM" id="MobiDB-lite"/>
    </source>
</evidence>
<dbReference type="AlphaFoldDB" id="A0A0K9NWH6"/>
<dbReference type="PANTHER" id="PTHR33155:SF8">
    <property type="entry name" value="PROTEIN FANTASTIC FOUR 1"/>
    <property type="match status" value="1"/>
</dbReference>
<accession>A0A0K9NWH6</accession>
<feature type="domain" description="FAF" evidence="3">
    <location>
        <begin position="107"/>
        <end position="159"/>
    </location>
</feature>
<comment type="caution">
    <text evidence="4">The sequence shown here is derived from an EMBL/GenBank/DDBJ whole genome shotgun (WGS) entry which is preliminary data.</text>
</comment>
<feature type="compositionally biased region" description="Acidic residues" evidence="2">
    <location>
        <begin position="191"/>
        <end position="225"/>
    </location>
</feature>
<dbReference type="InterPro" id="IPR046431">
    <property type="entry name" value="FAF_dom"/>
</dbReference>
<feature type="region of interest" description="Disordered" evidence="2">
    <location>
        <begin position="179"/>
        <end position="225"/>
    </location>
</feature>
<evidence type="ECO:0000256" key="1">
    <source>
        <dbReference type="ARBA" id="ARBA00008690"/>
    </source>
</evidence>
<evidence type="ECO:0000259" key="3">
    <source>
        <dbReference type="Pfam" id="PF11250"/>
    </source>
</evidence>
<name>A0A0K9NWH6_ZOSMR</name>
<dbReference type="Proteomes" id="UP000036987">
    <property type="component" value="Unassembled WGS sequence"/>
</dbReference>
<keyword evidence="5" id="KW-1185">Reference proteome</keyword>
<dbReference type="OrthoDB" id="1303570at2759"/>